<feature type="compositionally biased region" description="Pro residues" evidence="10">
    <location>
        <begin position="29"/>
        <end position="42"/>
    </location>
</feature>
<keyword evidence="13" id="KW-1185">Reference proteome</keyword>
<dbReference type="PANTHER" id="PTHR21581:SF33">
    <property type="entry name" value="D-ALANYL-D-ALANINE CARBOXYPEPTIDASE DACB"/>
    <property type="match status" value="1"/>
</dbReference>
<evidence type="ECO:0000256" key="9">
    <source>
        <dbReference type="RuleBase" id="RU004016"/>
    </source>
</evidence>
<keyword evidence="3" id="KW-0378">Hydrolase</keyword>
<gene>
    <name evidence="12" type="ordered locus">Caci_5787</name>
</gene>
<evidence type="ECO:0000256" key="3">
    <source>
        <dbReference type="ARBA" id="ARBA00022801"/>
    </source>
</evidence>
<evidence type="ECO:0000313" key="13">
    <source>
        <dbReference type="Proteomes" id="UP000000851"/>
    </source>
</evidence>
<dbReference type="HOGENOM" id="CLU_011372_1_0_11"/>
<feature type="region of interest" description="Disordered" evidence="10">
    <location>
        <begin position="17"/>
        <end position="57"/>
    </location>
</feature>
<evidence type="ECO:0000256" key="5">
    <source>
        <dbReference type="ARBA" id="ARBA00022984"/>
    </source>
</evidence>
<name>C7QDM1_CATAD</name>
<keyword evidence="12" id="KW-0121">Carboxypeptidase</keyword>
<dbReference type="GO" id="GO:0071555">
    <property type="term" value="P:cell wall organization"/>
    <property type="evidence" value="ECO:0007669"/>
    <property type="project" value="UniProtKB-KW"/>
</dbReference>
<feature type="compositionally biased region" description="Low complexity" evidence="10">
    <location>
        <begin position="43"/>
        <end position="56"/>
    </location>
</feature>
<feature type="active site" description="Acyl-ester intermediate" evidence="7">
    <location>
        <position position="88"/>
    </location>
</feature>
<dbReference type="STRING" id="479433.Caci_5787"/>
<evidence type="ECO:0000259" key="11">
    <source>
        <dbReference type="Pfam" id="PF00768"/>
    </source>
</evidence>
<dbReference type="PANTHER" id="PTHR21581">
    <property type="entry name" value="D-ALANYL-D-ALANINE CARBOXYPEPTIDASE"/>
    <property type="match status" value="1"/>
</dbReference>
<evidence type="ECO:0000256" key="1">
    <source>
        <dbReference type="ARBA" id="ARBA00007164"/>
    </source>
</evidence>
<dbReference type="Pfam" id="PF00768">
    <property type="entry name" value="Peptidase_S11"/>
    <property type="match status" value="1"/>
</dbReference>
<dbReference type="InterPro" id="IPR018044">
    <property type="entry name" value="Peptidase_S11"/>
</dbReference>
<dbReference type="InterPro" id="IPR012338">
    <property type="entry name" value="Beta-lactam/transpept-like"/>
</dbReference>
<dbReference type="GO" id="GO:0006508">
    <property type="term" value="P:proteolysis"/>
    <property type="evidence" value="ECO:0007669"/>
    <property type="project" value="InterPro"/>
</dbReference>
<dbReference type="InParanoid" id="C7QDM1"/>
<evidence type="ECO:0000256" key="6">
    <source>
        <dbReference type="ARBA" id="ARBA00023316"/>
    </source>
</evidence>
<dbReference type="Proteomes" id="UP000000851">
    <property type="component" value="Chromosome"/>
</dbReference>
<protein>
    <submittedName>
        <fullName evidence="12">Peptidase S11 D-alanyl-D-alanine carboxypeptidase 1</fullName>
    </submittedName>
</protein>
<dbReference type="EMBL" id="CP001700">
    <property type="protein sequence ID" value="ACU74645.1"/>
    <property type="molecule type" value="Genomic_DNA"/>
</dbReference>
<comment type="similarity">
    <text evidence="1 9">Belongs to the peptidase S11 family.</text>
</comment>
<keyword evidence="6" id="KW-0961">Cell wall biogenesis/degradation</keyword>
<dbReference type="SUPFAM" id="SSF56601">
    <property type="entry name" value="beta-lactamase/transpeptidase-like"/>
    <property type="match status" value="1"/>
</dbReference>
<organism evidence="12 13">
    <name type="scientific">Catenulispora acidiphila (strain DSM 44928 / JCM 14897 / NBRC 102108 / NRRL B-24433 / ID139908)</name>
    <dbReference type="NCBI Taxonomy" id="479433"/>
    <lineage>
        <taxon>Bacteria</taxon>
        <taxon>Bacillati</taxon>
        <taxon>Actinomycetota</taxon>
        <taxon>Actinomycetes</taxon>
        <taxon>Catenulisporales</taxon>
        <taxon>Catenulisporaceae</taxon>
        <taxon>Catenulispora</taxon>
    </lineage>
</organism>
<accession>C7QDM1</accession>
<dbReference type="KEGG" id="cai:Caci_5787"/>
<dbReference type="MEROPS" id="S11.002"/>
<dbReference type="GO" id="GO:0008360">
    <property type="term" value="P:regulation of cell shape"/>
    <property type="evidence" value="ECO:0007669"/>
    <property type="project" value="UniProtKB-KW"/>
</dbReference>
<keyword evidence="4" id="KW-0133">Cell shape</keyword>
<evidence type="ECO:0000256" key="10">
    <source>
        <dbReference type="SAM" id="MobiDB-lite"/>
    </source>
</evidence>
<keyword evidence="12" id="KW-0645">Protease</keyword>
<evidence type="ECO:0000256" key="2">
    <source>
        <dbReference type="ARBA" id="ARBA00022729"/>
    </source>
</evidence>
<dbReference type="InterPro" id="IPR001967">
    <property type="entry name" value="Peptidase_S11_N"/>
</dbReference>
<sequence length="311" mass="31728">MLAGVLSYAALAAVNGHRDPEPASFGAPPSLPGLPPLAPLPPSSSASSDPHAATPSTVWPAHGQAAFIETGQSRVQAGPNQHAAPIASVTKVMTAYLVLRDHPLRAGQDGPALTLTDADVADTAQRRSQDQSIVPVAAGEHLTERQALQALLLPSANNIAVVLARWDAGSVDQFVARMNATAQSLGMRDTRYTDPSGFDEATVSTAVDQVQIVARAMRLPVFADIVAMPSAALPVAGTVANTDTLVGHDGFVGVKTGSDDAAGGCFAFQAVRTIGGKQTTITGVVLGQPGANQIAAGLMAAKALVDRIAGQ</sequence>
<proteinExistence type="inferred from homology"/>
<evidence type="ECO:0000256" key="7">
    <source>
        <dbReference type="PIRSR" id="PIRSR618044-1"/>
    </source>
</evidence>
<dbReference type="Gene3D" id="3.40.710.10">
    <property type="entry name" value="DD-peptidase/beta-lactamase superfamily"/>
    <property type="match status" value="1"/>
</dbReference>
<evidence type="ECO:0000256" key="4">
    <source>
        <dbReference type="ARBA" id="ARBA00022960"/>
    </source>
</evidence>
<reference evidence="12 13" key="1">
    <citation type="journal article" date="2009" name="Stand. Genomic Sci.">
        <title>Complete genome sequence of Catenulispora acidiphila type strain (ID 139908).</title>
        <authorList>
            <person name="Copeland A."/>
            <person name="Lapidus A."/>
            <person name="Glavina Del Rio T."/>
            <person name="Nolan M."/>
            <person name="Lucas S."/>
            <person name="Chen F."/>
            <person name="Tice H."/>
            <person name="Cheng J.F."/>
            <person name="Bruce D."/>
            <person name="Goodwin L."/>
            <person name="Pitluck S."/>
            <person name="Mikhailova N."/>
            <person name="Pati A."/>
            <person name="Ivanova N."/>
            <person name="Mavromatis K."/>
            <person name="Chen A."/>
            <person name="Palaniappan K."/>
            <person name="Chain P."/>
            <person name="Land M."/>
            <person name="Hauser L."/>
            <person name="Chang Y.J."/>
            <person name="Jeffries C.D."/>
            <person name="Chertkov O."/>
            <person name="Brettin T."/>
            <person name="Detter J.C."/>
            <person name="Han C."/>
            <person name="Ali Z."/>
            <person name="Tindall B.J."/>
            <person name="Goker M."/>
            <person name="Bristow J."/>
            <person name="Eisen J.A."/>
            <person name="Markowitz V."/>
            <person name="Hugenholtz P."/>
            <person name="Kyrpides N.C."/>
            <person name="Klenk H.P."/>
        </authorList>
    </citation>
    <scope>NUCLEOTIDE SEQUENCE [LARGE SCALE GENOMIC DNA]</scope>
    <source>
        <strain evidence="13">DSM 44928 / JCM 14897 / NBRC 102108 / NRRL B-24433 / ID139908</strain>
    </source>
</reference>
<dbReference type="GO" id="GO:0009002">
    <property type="term" value="F:serine-type D-Ala-D-Ala carboxypeptidase activity"/>
    <property type="evidence" value="ECO:0007669"/>
    <property type="project" value="InterPro"/>
</dbReference>
<keyword evidence="2" id="KW-0732">Signal</keyword>
<feature type="active site" description="Proton acceptor" evidence="7">
    <location>
        <position position="91"/>
    </location>
</feature>
<feature type="domain" description="Peptidase S11 D-alanyl-D-alanine carboxypeptidase A N-terminal" evidence="11">
    <location>
        <begin position="78"/>
        <end position="288"/>
    </location>
</feature>
<feature type="binding site" evidence="8">
    <location>
        <position position="255"/>
    </location>
    <ligand>
        <name>substrate</name>
    </ligand>
</feature>
<dbReference type="eggNOG" id="COG1686">
    <property type="taxonomic scope" value="Bacteria"/>
</dbReference>
<dbReference type="GO" id="GO:0009252">
    <property type="term" value="P:peptidoglycan biosynthetic process"/>
    <property type="evidence" value="ECO:0007669"/>
    <property type="project" value="UniProtKB-KW"/>
</dbReference>
<evidence type="ECO:0000256" key="8">
    <source>
        <dbReference type="PIRSR" id="PIRSR618044-2"/>
    </source>
</evidence>
<feature type="active site" evidence="7">
    <location>
        <position position="155"/>
    </location>
</feature>
<evidence type="ECO:0000313" key="12">
    <source>
        <dbReference type="EMBL" id="ACU74645.1"/>
    </source>
</evidence>
<dbReference type="AlphaFoldDB" id="C7QDM1"/>
<dbReference type="PRINTS" id="PR00725">
    <property type="entry name" value="DADACBPTASE1"/>
</dbReference>
<keyword evidence="5" id="KW-0573">Peptidoglycan synthesis</keyword>